<gene>
    <name evidence="2" type="ORF">COS99_06260</name>
</gene>
<dbReference type="InterPro" id="IPR029016">
    <property type="entry name" value="GAF-like_dom_sf"/>
</dbReference>
<dbReference type="Gene3D" id="1.10.3210.10">
    <property type="entry name" value="Hypothetical protein af1432"/>
    <property type="match status" value="1"/>
</dbReference>
<comment type="caution">
    <text evidence="2">The sequence shown here is derived from an EMBL/GenBank/DDBJ whole genome shotgun (WGS) entry which is preliminary data.</text>
</comment>
<accession>A0A2J0KSD0</accession>
<proteinExistence type="predicted"/>
<dbReference type="PANTHER" id="PTHR43155">
    <property type="entry name" value="CYCLIC DI-GMP PHOSPHODIESTERASE PA4108-RELATED"/>
    <property type="match status" value="1"/>
</dbReference>
<dbReference type="SUPFAM" id="SSF55781">
    <property type="entry name" value="GAF domain-like"/>
    <property type="match status" value="1"/>
</dbReference>
<dbReference type="InterPro" id="IPR003607">
    <property type="entry name" value="HD/PDEase_dom"/>
</dbReference>
<evidence type="ECO:0000313" key="3">
    <source>
        <dbReference type="Proteomes" id="UP000230052"/>
    </source>
</evidence>
<sequence>MNDDQFIYEKLVSSEILRHEKQILGSFFKSPIWYITRDIPNRFSLTKNIILQCKHSTRSWADNRKAVACIMKNLNEAKRLKNIQKFQCLPSSYGFVLPLAQGDKVYGYIILCHADKEISEAYAQLFKVSLDTLIKEIQKELELTKLYDTIRPRAIALSTIHTIHRLINSTLDLDELLPRIARLSIQVMRANRCSIKLLDRKKKALIPKTTVDLRKNKRIRLKKLPVGKGVPGRTAKLGKSIRGKNYISVPLIDEDMIGVITVYDKVNQTSFNEFDQEILTTLAEQAVIAIKNAQFYKEQQDVIVGSVKSLAMLMGARTPHAHKYFKIISRLTIEVGRQMGMDDEELRSLEVASLLHDAGEVSVPDGILAKPAELTGEEYALVKEHPAKGAKIIEPLKALKPAIPIILHHHEKYDGSGYPKGLKGDNIPLGARIMAVIGAFEAMVALRPYRQNARSVDEAIEEIKKNSGTQFDPKIVNVFVKVVNKPGIRKLLKEADEVSR</sequence>
<dbReference type="Proteomes" id="UP000230052">
    <property type="component" value="Unassembled WGS sequence"/>
</dbReference>
<organism evidence="2 3">
    <name type="scientific">Candidatus Aquitaenariimonas noxiae</name>
    <dbReference type="NCBI Taxonomy" id="1974741"/>
    <lineage>
        <taxon>Bacteria</taxon>
        <taxon>Pseudomonadati</taxon>
        <taxon>Candidatus Omnitrophota</taxon>
        <taxon>Candidatus Aquitaenariimonas</taxon>
    </lineage>
</organism>
<dbReference type="CDD" id="cd00077">
    <property type="entry name" value="HDc"/>
    <property type="match status" value="1"/>
</dbReference>
<dbReference type="Gene3D" id="3.30.450.40">
    <property type="match status" value="2"/>
</dbReference>
<evidence type="ECO:0000313" key="2">
    <source>
        <dbReference type="EMBL" id="PIU41295.1"/>
    </source>
</evidence>
<dbReference type="InterPro" id="IPR037522">
    <property type="entry name" value="HD_GYP_dom"/>
</dbReference>
<dbReference type="PANTHER" id="PTHR43155:SF2">
    <property type="entry name" value="CYCLIC DI-GMP PHOSPHODIESTERASE PA4108"/>
    <property type="match status" value="1"/>
</dbReference>
<dbReference type="Pfam" id="PF13185">
    <property type="entry name" value="GAF_2"/>
    <property type="match status" value="1"/>
</dbReference>
<dbReference type="PROSITE" id="PS51832">
    <property type="entry name" value="HD_GYP"/>
    <property type="match status" value="1"/>
</dbReference>
<dbReference type="SMART" id="SM00065">
    <property type="entry name" value="GAF"/>
    <property type="match status" value="1"/>
</dbReference>
<protein>
    <recommendedName>
        <fullName evidence="1">HD-GYP domain-containing protein</fullName>
    </recommendedName>
</protein>
<dbReference type="InterPro" id="IPR003018">
    <property type="entry name" value="GAF"/>
</dbReference>
<dbReference type="SUPFAM" id="SSF109604">
    <property type="entry name" value="HD-domain/PDEase-like"/>
    <property type="match status" value="1"/>
</dbReference>
<name>A0A2J0KSD0_9BACT</name>
<reference evidence="2 3" key="1">
    <citation type="submission" date="2017-09" db="EMBL/GenBank/DDBJ databases">
        <title>Depth-based differentiation of microbial function through sediment-hosted aquifers and enrichment of novel symbionts in the deep terrestrial subsurface.</title>
        <authorList>
            <person name="Probst A.J."/>
            <person name="Ladd B."/>
            <person name="Jarett J.K."/>
            <person name="Geller-Mcgrath D.E."/>
            <person name="Sieber C.M."/>
            <person name="Emerson J.B."/>
            <person name="Anantharaman K."/>
            <person name="Thomas B.C."/>
            <person name="Malmstrom R."/>
            <person name="Stieglmeier M."/>
            <person name="Klingl A."/>
            <person name="Woyke T."/>
            <person name="Ryan C.M."/>
            <person name="Banfield J.F."/>
        </authorList>
    </citation>
    <scope>NUCLEOTIDE SEQUENCE [LARGE SCALE GENOMIC DNA]</scope>
    <source>
        <strain evidence="2">CG07_land_8_20_14_0_80_42_15</strain>
    </source>
</reference>
<feature type="domain" description="HD-GYP" evidence="1">
    <location>
        <begin position="299"/>
        <end position="495"/>
    </location>
</feature>
<dbReference type="AlphaFoldDB" id="A0A2J0KSD0"/>
<dbReference type="EMBL" id="PEWV01000062">
    <property type="protein sequence ID" value="PIU41295.1"/>
    <property type="molecule type" value="Genomic_DNA"/>
</dbReference>
<evidence type="ECO:0000259" key="1">
    <source>
        <dbReference type="PROSITE" id="PS51832"/>
    </source>
</evidence>
<dbReference type="Pfam" id="PF13487">
    <property type="entry name" value="HD_5"/>
    <property type="match status" value="1"/>
</dbReference>